<dbReference type="Gene3D" id="1.10.246.90">
    <property type="entry name" value="Nop domain"/>
    <property type="match status" value="1"/>
</dbReference>
<dbReference type="InterPro" id="IPR012974">
    <property type="entry name" value="NOP58/56_N"/>
</dbReference>
<dbReference type="Proteomes" id="UP001497525">
    <property type="component" value="Unassembled WGS sequence"/>
</dbReference>
<evidence type="ECO:0000259" key="3">
    <source>
        <dbReference type="PROSITE" id="PS51358"/>
    </source>
</evidence>
<organism evidence="4 5">
    <name type="scientific">Calicophoron daubneyi</name>
    <name type="common">Rumen fluke</name>
    <name type="synonym">Paramphistomum daubneyi</name>
    <dbReference type="NCBI Taxonomy" id="300641"/>
    <lineage>
        <taxon>Eukaryota</taxon>
        <taxon>Metazoa</taxon>
        <taxon>Spiralia</taxon>
        <taxon>Lophotrochozoa</taxon>
        <taxon>Platyhelminthes</taxon>
        <taxon>Trematoda</taxon>
        <taxon>Digenea</taxon>
        <taxon>Plagiorchiida</taxon>
        <taxon>Pronocephalata</taxon>
        <taxon>Paramphistomoidea</taxon>
        <taxon>Paramphistomidae</taxon>
        <taxon>Calicophoron</taxon>
    </lineage>
</organism>
<dbReference type="Gene3D" id="1.10.287.4070">
    <property type="match status" value="1"/>
</dbReference>
<dbReference type="PANTHER" id="PTHR10894">
    <property type="entry name" value="NUCLEOLAR PROTEIN 5 NUCLEOLAR PROTEIN NOP5 NOP58"/>
    <property type="match status" value="1"/>
</dbReference>
<dbReference type="AlphaFoldDB" id="A0AAV2THY2"/>
<comment type="caution">
    <text evidence="4">The sequence shown here is derived from an EMBL/GenBank/DDBJ whole genome shotgun (WGS) entry which is preliminary data.</text>
</comment>
<dbReference type="GO" id="GO:0031428">
    <property type="term" value="C:box C/D methylation guide snoRNP complex"/>
    <property type="evidence" value="ECO:0007669"/>
    <property type="project" value="InterPro"/>
</dbReference>
<proteinExistence type="predicted"/>
<accession>A0AAV2THY2</accession>
<feature type="compositionally biased region" description="Polar residues" evidence="2">
    <location>
        <begin position="406"/>
        <end position="424"/>
    </location>
</feature>
<dbReference type="EMBL" id="CAXLJL010000279">
    <property type="protein sequence ID" value="CAL5135931.1"/>
    <property type="molecule type" value="Genomic_DNA"/>
</dbReference>
<dbReference type="GO" id="GO:0030515">
    <property type="term" value="F:snoRNA binding"/>
    <property type="evidence" value="ECO:0007669"/>
    <property type="project" value="InterPro"/>
</dbReference>
<feature type="region of interest" description="Disordered" evidence="2">
    <location>
        <begin position="549"/>
        <end position="634"/>
    </location>
</feature>
<dbReference type="PROSITE" id="PS51358">
    <property type="entry name" value="NOP"/>
    <property type="match status" value="1"/>
</dbReference>
<name>A0AAV2THY2_CALDB</name>
<gene>
    <name evidence="4" type="ORF">CDAUBV1_LOCUS10037</name>
</gene>
<protein>
    <recommendedName>
        <fullName evidence="1">Nucleolar protein 56</fullName>
    </recommendedName>
</protein>
<feature type="compositionally biased region" description="Basic and acidic residues" evidence="2">
    <location>
        <begin position="615"/>
        <end position="624"/>
    </location>
</feature>
<dbReference type="PANTHER" id="PTHR10894:SF0">
    <property type="entry name" value="NUCLEOLAR PROTEIN 56"/>
    <property type="match status" value="1"/>
</dbReference>
<feature type="region of interest" description="Disordered" evidence="2">
    <location>
        <begin position="406"/>
        <end position="425"/>
    </location>
</feature>
<feature type="compositionally biased region" description="Polar residues" evidence="2">
    <location>
        <begin position="549"/>
        <end position="563"/>
    </location>
</feature>
<dbReference type="InterPro" id="IPR042239">
    <property type="entry name" value="Nop_C"/>
</dbReference>
<reference evidence="4" key="1">
    <citation type="submission" date="2024-06" db="EMBL/GenBank/DDBJ databases">
        <authorList>
            <person name="Liu X."/>
            <person name="Lenzi L."/>
            <person name="Haldenby T S."/>
            <person name="Uol C."/>
        </authorList>
    </citation>
    <scope>NUCLEOTIDE SEQUENCE</scope>
</reference>
<evidence type="ECO:0000256" key="1">
    <source>
        <dbReference type="ARBA" id="ARBA00040742"/>
    </source>
</evidence>
<dbReference type="InterPro" id="IPR045056">
    <property type="entry name" value="Nop56/Nop58"/>
</dbReference>
<dbReference type="InterPro" id="IPR002687">
    <property type="entry name" value="Nop_dom"/>
</dbReference>
<feature type="domain" description="Nop" evidence="3">
    <location>
        <begin position="315"/>
        <end position="507"/>
    </location>
</feature>
<dbReference type="GO" id="GO:0032040">
    <property type="term" value="C:small-subunit processome"/>
    <property type="evidence" value="ECO:0007669"/>
    <property type="project" value="InterPro"/>
</dbReference>
<dbReference type="Pfam" id="PF08156">
    <property type="entry name" value="NOP5NT"/>
    <property type="match status" value="1"/>
</dbReference>
<evidence type="ECO:0000313" key="4">
    <source>
        <dbReference type="EMBL" id="CAL5135931.1"/>
    </source>
</evidence>
<evidence type="ECO:0000313" key="5">
    <source>
        <dbReference type="Proteomes" id="UP001497525"/>
    </source>
</evidence>
<dbReference type="Pfam" id="PF01798">
    <property type="entry name" value="Nop"/>
    <property type="match status" value="3"/>
</dbReference>
<sequence>MQTVLHFVLFEHATGFSLFRVKEFDEITRKFSAHPNAFLKSIAFIHFKSLEEALENVQTVSDGIVSDLLREFLRNNVPPKDSVLGVGDESLGKAIKACEFGFECVWHGAVREILRVIRQNFHRLTKSLITQPGDASSLALGGFRVGAKTSAEEVAPARVAESRARLVVGLARARLQLDLTQHLADTAVIKALNIIDALDTNLAKSASRLRSCYAIHFPEICWPSQNFPYLSDVKLIHLIATCPSRTDILAKNDMTEEVFTCDLFNQIQKAAQDSIGSDLSDEDQEYFRKFSDSLLKLIQMRKHYVDLLSQRVKNLVPNLDSLLNSTLRQTFDGCPENLKIGDSLSAALVTARLLANAGSLSRLANMPSSRILSLGASKALFRKSGAVAATSTGLLSSVAQTNLVPSNADLSTEPNETLTPSASAVSPAELKSLSANRIDPNKVRRRAARLLASKSALACRADCFRDHNPARSEPPPTRVAEDDPLKRGAFGVKLGEEVQHQLRVWAEANGIHIERTPDQIQAQRAYRKKYRKGKRKAWLARKLSLATTGVPTSTKDSVGVSRNKSLELTDGPAILDAKVDEKMMVDEPESPSESESNSSSDGLSPRQEVPIKYSRSAEKKGADRKSKHLISMEA</sequence>
<evidence type="ECO:0000256" key="2">
    <source>
        <dbReference type="SAM" id="MobiDB-lite"/>
    </source>
</evidence>
<dbReference type="SUPFAM" id="SSF89124">
    <property type="entry name" value="Nop domain"/>
    <property type="match status" value="2"/>
</dbReference>
<dbReference type="InterPro" id="IPR036070">
    <property type="entry name" value="Nop_dom_sf"/>
</dbReference>